<sequence length="278" mass="30486">MCTSFKTMINFNEGRIGFEAIGNTYPPAENVTRENVTIAGIPCAWFTPTDMNTADIVVYIHGGAFIFGSINSHAPMVSYIAQALNRKVLIIDYRLAPEHPFPAGIDDCVAVIQQLDLPFGIIGDSAGGNLTMATQLKLKAVNGPAPLYSIVISPWVDLTCRNESYIRNKIADTVLSGEYLLEAAKIYAAGRELSASLLSPVNAVFYDLAPVLIMCGTNEILEDDSIHLHKQLIQSGVDATLELFEDELHVWPFMNIHTEASRKALSNMAHFVIKQTNK</sequence>
<evidence type="ECO:0000313" key="4">
    <source>
        <dbReference type="EMBL" id="SEN71407.1"/>
    </source>
</evidence>
<dbReference type="Pfam" id="PF07859">
    <property type="entry name" value="Abhydrolase_3"/>
    <property type="match status" value="1"/>
</dbReference>
<name>A0A1H8ITU5_9BACT</name>
<dbReference type="Proteomes" id="UP000198984">
    <property type="component" value="Unassembled WGS sequence"/>
</dbReference>
<dbReference type="PANTHER" id="PTHR48081">
    <property type="entry name" value="AB HYDROLASE SUPERFAMILY PROTEIN C4A8.06C"/>
    <property type="match status" value="1"/>
</dbReference>
<protein>
    <submittedName>
        <fullName evidence="4">Acetyl esterase/lipase</fullName>
    </submittedName>
</protein>
<dbReference type="InterPro" id="IPR002168">
    <property type="entry name" value="Lipase_GDXG_HIS_AS"/>
</dbReference>
<dbReference type="Gene3D" id="3.40.50.1820">
    <property type="entry name" value="alpha/beta hydrolase"/>
    <property type="match status" value="1"/>
</dbReference>
<evidence type="ECO:0000259" key="3">
    <source>
        <dbReference type="Pfam" id="PF07859"/>
    </source>
</evidence>
<organism evidence="4 5">
    <name type="scientific">Chitinophaga rupis</name>
    <dbReference type="NCBI Taxonomy" id="573321"/>
    <lineage>
        <taxon>Bacteria</taxon>
        <taxon>Pseudomonadati</taxon>
        <taxon>Bacteroidota</taxon>
        <taxon>Chitinophagia</taxon>
        <taxon>Chitinophagales</taxon>
        <taxon>Chitinophagaceae</taxon>
        <taxon>Chitinophaga</taxon>
    </lineage>
</organism>
<keyword evidence="5" id="KW-1185">Reference proteome</keyword>
<gene>
    <name evidence="4" type="ORF">SAMN04488505_11265</name>
</gene>
<dbReference type="EMBL" id="FOBB01000012">
    <property type="protein sequence ID" value="SEN71407.1"/>
    <property type="molecule type" value="Genomic_DNA"/>
</dbReference>
<dbReference type="STRING" id="573321.SAMN04488505_11265"/>
<evidence type="ECO:0000256" key="2">
    <source>
        <dbReference type="ARBA" id="ARBA00022801"/>
    </source>
</evidence>
<proteinExistence type="inferred from homology"/>
<keyword evidence="2" id="KW-0378">Hydrolase</keyword>
<dbReference type="InterPro" id="IPR013094">
    <property type="entry name" value="AB_hydrolase_3"/>
</dbReference>
<dbReference type="AlphaFoldDB" id="A0A1H8ITU5"/>
<comment type="similarity">
    <text evidence="1">Belongs to the 'GDXG' lipolytic enzyme family.</text>
</comment>
<dbReference type="SUPFAM" id="SSF53474">
    <property type="entry name" value="alpha/beta-Hydrolases"/>
    <property type="match status" value="1"/>
</dbReference>
<evidence type="ECO:0000313" key="5">
    <source>
        <dbReference type="Proteomes" id="UP000198984"/>
    </source>
</evidence>
<dbReference type="PROSITE" id="PS01173">
    <property type="entry name" value="LIPASE_GDXG_HIS"/>
    <property type="match status" value="1"/>
</dbReference>
<feature type="domain" description="Alpha/beta hydrolase fold-3" evidence="3">
    <location>
        <begin position="57"/>
        <end position="251"/>
    </location>
</feature>
<dbReference type="PANTHER" id="PTHR48081:SF8">
    <property type="entry name" value="ALPHA_BETA HYDROLASE FOLD-3 DOMAIN-CONTAINING PROTEIN-RELATED"/>
    <property type="match status" value="1"/>
</dbReference>
<dbReference type="InterPro" id="IPR029058">
    <property type="entry name" value="AB_hydrolase_fold"/>
</dbReference>
<evidence type="ECO:0000256" key="1">
    <source>
        <dbReference type="ARBA" id="ARBA00010515"/>
    </source>
</evidence>
<dbReference type="InterPro" id="IPR050300">
    <property type="entry name" value="GDXG_lipolytic_enzyme"/>
</dbReference>
<reference evidence="4 5" key="1">
    <citation type="submission" date="2016-10" db="EMBL/GenBank/DDBJ databases">
        <authorList>
            <person name="de Groot N.N."/>
        </authorList>
    </citation>
    <scope>NUCLEOTIDE SEQUENCE [LARGE SCALE GENOMIC DNA]</scope>
    <source>
        <strain evidence="4 5">DSM 21039</strain>
    </source>
</reference>
<accession>A0A1H8ITU5</accession>
<dbReference type="GO" id="GO:0016787">
    <property type="term" value="F:hydrolase activity"/>
    <property type="evidence" value="ECO:0007669"/>
    <property type="project" value="UniProtKB-KW"/>
</dbReference>